<dbReference type="GO" id="GO:0000976">
    <property type="term" value="F:transcription cis-regulatory region binding"/>
    <property type="evidence" value="ECO:0007669"/>
    <property type="project" value="TreeGrafter"/>
</dbReference>
<keyword evidence="2 4" id="KW-0238">DNA-binding</keyword>
<sequence>MNSRTAQRKRTEERILTVARRLFARQGYDRTTIRAVAGEAGIDPGLVIRYFGNKENLFAHAARMESEDPLPANASDVATLLLDSLGDKLAGEPVSVIAMLRSMLTHPEAGREVLAFMTDQQRQIAKALPQPDAALRADLLGAITMGMLFGRYLIKLEVLQDASPEEIIDLLRPCFHALAEGGD</sequence>
<dbReference type="PANTHER" id="PTHR30055">
    <property type="entry name" value="HTH-TYPE TRANSCRIPTIONAL REGULATOR RUTR"/>
    <property type="match status" value="1"/>
</dbReference>
<organism evidence="6 7">
    <name type="scientific">Amycolatopsis pithecellobii</name>
    <dbReference type="NCBI Taxonomy" id="664692"/>
    <lineage>
        <taxon>Bacteria</taxon>
        <taxon>Bacillati</taxon>
        <taxon>Actinomycetota</taxon>
        <taxon>Actinomycetes</taxon>
        <taxon>Pseudonocardiales</taxon>
        <taxon>Pseudonocardiaceae</taxon>
        <taxon>Amycolatopsis</taxon>
    </lineage>
</organism>
<dbReference type="InterPro" id="IPR036271">
    <property type="entry name" value="Tet_transcr_reg_TetR-rel_C_sf"/>
</dbReference>
<dbReference type="Gene3D" id="1.10.357.10">
    <property type="entry name" value="Tetracycline Repressor, domain 2"/>
    <property type="match status" value="1"/>
</dbReference>
<dbReference type="InterPro" id="IPR009057">
    <property type="entry name" value="Homeodomain-like_sf"/>
</dbReference>
<dbReference type="EMBL" id="WMBA01000079">
    <property type="protein sequence ID" value="MTD58849.1"/>
    <property type="molecule type" value="Genomic_DNA"/>
</dbReference>
<evidence type="ECO:0000256" key="4">
    <source>
        <dbReference type="PROSITE-ProRule" id="PRU00335"/>
    </source>
</evidence>
<evidence type="ECO:0000256" key="2">
    <source>
        <dbReference type="ARBA" id="ARBA00023125"/>
    </source>
</evidence>
<evidence type="ECO:0000313" key="7">
    <source>
        <dbReference type="Proteomes" id="UP000440096"/>
    </source>
</evidence>
<dbReference type="Pfam" id="PF00440">
    <property type="entry name" value="TetR_N"/>
    <property type="match status" value="1"/>
</dbReference>
<dbReference type="Proteomes" id="UP000440096">
    <property type="component" value="Unassembled WGS sequence"/>
</dbReference>
<feature type="domain" description="HTH tetR-type" evidence="5">
    <location>
        <begin position="9"/>
        <end position="69"/>
    </location>
</feature>
<dbReference type="PANTHER" id="PTHR30055:SF234">
    <property type="entry name" value="HTH-TYPE TRANSCRIPTIONAL REGULATOR BETI"/>
    <property type="match status" value="1"/>
</dbReference>
<keyword evidence="1" id="KW-0805">Transcription regulation</keyword>
<evidence type="ECO:0000256" key="3">
    <source>
        <dbReference type="ARBA" id="ARBA00023163"/>
    </source>
</evidence>
<proteinExistence type="predicted"/>
<dbReference type="OrthoDB" id="3210235at2"/>
<dbReference type="SUPFAM" id="SSF46689">
    <property type="entry name" value="Homeodomain-like"/>
    <property type="match status" value="1"/>
</dbReference>
<dbReference type="PRINTS" id="PR00455">
    <property type="entry name" value="HTHTETR"/>
</dbReference>
<dbReference type="InterPro" id="IPR041678">
    <property type="entry name" value="TetR_C_16"/>
</dbReference>
<feature type="DNA-binding region" description="H-T-H motif" evidence="4">
    <location>
        <begin position="32"/>
        <end position="51"/>
    </location>
</feature>
<dbReference type="AlphaFoldDB" id="A0A6N7ZAV7"/>
<gene>
    <name evidence="6" type="ORF">GKO32_33440</name>
</gene>
<reference evidence="6 7" key="1">
    <citation type="submission" date="2019-11" db="EMBL/GenBank/DDBJ databases">
        <title>Draft genome of Amycolatopsis RM579.</title>
        <authorList>
            <person name="Duangmal K."/>
            <person name="Mingma R."/>
        </authorList>
    </citation>
    <scope>NUCLEOTIDE SEQUENCE [LARGE SCALE GENOMIC DNA]</scope>
    <source>
        <strain evidence="6 7">RM579</strain>
    </source>
</reference>
<dbReference type="PROSITE" id="PS50977">
    <property type="entry name" value="HTH_TETR_2"/>
    <property type="match status" value="1"/>
</dbReference>
<name>A0A6N7ZAV7_9PSEU</name>
<dbReference type="InterPro" id="IPR050109">
    <property type="entry name" value="HTH-type_TetR-like_transc_reg"/>
</dbReference>
<dbReference type="Pfam" id="PF17920">
    <property type="entry name" value="TetR_C_16"/>
    <property type="match status" value="1"/>
</dbReference>
<keyword evidence="3" id="KW-0804">Transcription</keyword>
<dbReference type="GO" id="GO:0003700">
    <property type="term" value="F:DNA-binding transcription factor activity"/>
    <property type="evidence" value="ECO:0007669"/>
    <property type="project" value="TreeGrafter"/>
</dbReference>
<evidence type="ECO:0000259" key="5">
    <source>
        <dbReference type="PROSITE" id="PS50977"/>
    </source>
</evidence>
<dbReference type="InterPro" id="IPR001647">
    <property type="entry name" value="HTH_TetR"/>
</dbReference>
<protein>
    <submittedName>
        <fullName evidence="6">TetR family transcriptional regulator</fullName>
    </submittedName>
</protein>
<accession>A0A6N7ZAV7</accession>
<dbReference type="Gene3D" id="1.10.10.60">
    <property type="entry name" value="Homeodomain-like"/>
    <property type="match status" value="1"/>
</dbReference>
<keyword evidence="7" id="KW-1185">Reference proteome</keyword>
<dbReference type="RefSeq" id="WP_154760920.1">
    <property type="nucleotide sequence ID" value="NZ_WMBA01000079.1"/>
</dbReference>
<comment type="caution">
    <text evidence="6">The sequence shown here is derived from an EMBL/GenBank/DDBJ whole genome shotgun (WGS) entry which is preliminary data.</text>
</comment>
<evidence type="ECO:0000313" key="6">
    <source>
        <dbReference type="EMBL" id="MTD58849.1"/>
    </source>
</evidence>
<evidence type="ECO:0000256" key="1">
    <source>
        <dbReference type="ARBA" id="ARBA00023015"/>
    </source>
</evidence>
<dbReference type="SUPFAM" id="SSF48498">
    <property type="entry name" value="Tetracyclin repressor-like, C-terminal domain"/>
    <property type="match status" value="1"/>
</dbReference>